<name>A0A5C5UVZ8_9BACT</name>
<accession>A0A5C5UVZ8</accession>
<keyword evidence="2" id="KW-1185">Reference proteome</keyword>
<dbReference type="EMBL" id="SIHJ01000007">
    <property type="protein sequence ID" value="TWT29592.1"/>
    <property type="molecule type" value="Genomic_DNA"/>
</dbReference>
<evidence type="ECO:0008006" key="3">
    <source>
        <dbReference type="Google" id="ProtNLM"/>
    </source>
</evidence>
<sequence>MCVLYLRFVAALGIGMLGGSFSYGQLVHGSAVEFRQSYLFGTPETDNGFTLGLPLTVSESYSWFRQLSEGAVPPIYPGRPIPSLVGVNFTLAETVDYFLVQEGDVLNESTALSGIYEQVQFEGVSPVPVPPVKVADPPLLGTGFSHDFYLGLHAPKIYLHTQTDINGWVHLRITENGFEMLANAVNYGDPRGVVVGRLPEPSSLAVMMAASPLIVKRGRRPYCCHI</sequence>
<dbReference type="AlphaFoldDB" id="A0A5C5UVZ8"/>
<dbReference type="RefSeq" id="WP_146568949.1">
    <property type="nucleotide sequence ID" value="NZ_SIHJ01000007.1"/>
</dbReference>
<proteinExistence type="predicted"/>
<evidence type="ECO:0000313" key="2">
    <source>
        <dbReference type="Proteomes" id="UP000316714"/>
    </source>
</evidence>
<evidence type="ECO:0000313" key="1">
    <source>
        <dbReference type="EMBL" id="TWT29592.1"/>
    </source>
</evidence>
<protein>
    <recommendedName>
        <fullName evidence="3">PEP-CTERM protein-sorting domain-containing protein</fullName>
    </recommendedName>
</protein>
<reference evidence="1 2" key="1">
    <citation type="submission" date="2019-02" db="EMBL/GenBank/DDBJ databases">
        <title>Deep-cultivation of Planctomycetes and their phenomic and genomic characterization uncovers novel biology.</title>
        <authorList>
            <person name="Wiegand S."/>
            <person name="Jogler M."/>
            <person name="Boedeker C."/>
            <person name="Pinto D."/>
            <person name="Vollmers J."/>
            <person name="Rivas-Marin E."/>
            <person name="Kohn T."/>
            <person name="Peeters S.H."/>
            <person name="Heuer A."/>
            <person name="Rast P."/>
            <person name="Oberbeckmann S."/>
            <person name="Bunk B."/>
            <person name="Jeske O."/>
            <person name="Meyerdierks A."/>
            <person name="Storesund J.E."/>
            <person name="Kallscheuer N."/>
            <person name="Luecker S."/>
            <person name="Lage O.M."/>
            <person name="Pohl T."/>
            <person name="Merkel B.J."/>
            <person name="Hornburger P."/>
            <person name="Mueller R.-W."/>
            <person name="Bruemmer F."/>
            <person name="Labrenz M."/>
            <person name="Spormann A.M."/>
            <person name="Op Den Camp H."/>
            <person name="Overmann J."/>
            <person name="Amann R."/>
            <person name="Jetten M.S.M."/>
            <person name="Mascher T."/>
            <person name="Medema M.H."/>
            <person name="Devos D.P."/>
            <person name="Kaster A.-K."/>
            <person name="Ovreas L."/>
            <person name="Rohde M."/>
            <person name="Galperin M.Y."/>
            <person name="Jogler C."/>
        </authorList>
    </citation>
    <scope>NUCLEOTIDE SEQUENCE [LARGE SCALE GENOMIC DNA]</scope>
    <source>
        <strain evidence="1 2">KOR34</strain>
    </source>
</reference>
<organism evidence="1 2">
    <name type="scientific">Posidoniimonas corsicana</name>
    <dbReference type="NCBI Taxonomy" id="1938618"/>
    <lineage>
        <taxon>Bacteria</taxon>
        <taxon>Pseudomonadati</taxon>
        <taxon>Planctomycetota</taxon>
        <taxon>Planctomycetia</taxon>
        <taxon>Pirellulales</taxon>
        <taxon>Lacipirellulaceae</taxon>
        <taxon>Posidoniimonas</taxon>
    </lineage>
</organism>
<comment type="caution">
    <text evidence="1">The sequence shown here is derived from an EMBL/GenBank/DDBJ whole genome shotgun (WGS) entry which is preliminary data.</text>
</comment>
<gene>
    <name evidence="1" type="ORF">KOR34_51460</name>
</gene>
<dbReference type="Proteomes" id="UP000316714">
    <property type="component" value="Unassembled WGS sequence"/>
</dbReference>